<dbReference type="PROSITE" id="PS51290">
    <property type="entry name" value="CRIC"/>
    <property type="match status" value="1"/>
</dbReference>
<protein>
    <recommendedName>
        <fullName evidence="2">CRIC domain-containing protein</fullName>
    </recommendedName>
</protein>
<dbReference type="InterPro" id="IPR051566">
    <property type="entry name" value="CNKSR"/>
</dbReference>
<feature type="domain" description="CRIC" evidence="2">
    <location>
        <begin position="83"/>
        <end position="177"/>
    </location>
</feature>
<evidence type="ECO:0000259" key="2">
    <source>
        <dbReference type="PROSITE" id="PS51290"/>
    </source>
</evidence>
<accession>A0AAE0Q9M8</accession>
<dbReference type="PANTHER" id="PTHR12844">
    <property type="entry name" value="CONNECTOR ENCHANCER OF KINASE SUPPRESSOR OF RAS"/>
    <property type="match status" value="1"/>
</dbReference>
<dbReference type="AlphaFoldDB" id="A0AAE0Q9M8"/>
<evidence type="ECO:0000256" key="1">
    <source>
        <dbReference type="SAM" id="MobiDB-lite"/>
    </source>
</evidence>
<dbReference type="Proteomes" id="UP001274896">
    <property type="component" value="Unassembled WGS sequence"/>
</dbReference>
<organism evidence="3 4">
    <name type="scientific">Hemibagrus guttatus</name>
    <dbReference type="NCBI Taxonomy" id="175788"/>
    <lineage>
        <taxon>Eukaryota</taxon>
        <taxon>Metazoa</taxon>
        <taxon>Chordata</taxon>
        <taxon>Craniata</taxon>
        <taxon>Vertebrata</taxon>
        <taxon>Euteleostomi</taxon>
        <taxon>Actinopterygii</taxon>
        <taxon>Neopterygii</taxon>
        <taxon>Teleostei</taxon>
        <taxon>Ostariophysi</taxon>
        <taxon>Siluriformes</taxon>
        <taxon>Bagridae</taxon>
        <taxon>Hemibagrus</taxon>
    </lineage>
</organism>
<comment type="caution">
    <text evidence="3">The sequence shown here is derived from an EMBL/GenBank/DDBJ whole genome shotgun (WGS) entry which is preliminary data.</text>
</comment>
<reference evidence="3" key="1">
    <citation type="submission" date="2023-06" db="EMBL/GenBank/DDBJ databases">
        <title>Male Hemibagrus guttatus genome.</title>
        <authorList>
            <person name="Bian C."/>
        </authorList>
    </citation>
    <scope>NUCLEOTIDE SEQUENCE</scope>
    <source>
        <strain evidence="3">Male_cb2023</strain>
        <tissue evidence="3">Muscle</tissue>
    </source>
</reference>
<evidence type="ECO:0000313" key="3">
    <source>
        <dbReference type="EMBL" id="KAK3516340.1"/>
    </source>
</evidence>
<sequence>MYSFLILSNLVTPKENLNIFSSATSSSDSCLFLSDTVCKPYSMAGLTTVLYTFPLILADIFLSHRTPDTFLQCDPNYGIETENLKTLVGRMRASSNNLQNCASERRRSPSHDSSTSNKPPNKFLTAVVELIAAAKGMLAWLDRTPLTGISDLNSIKNRIIQLCLELTTTVQKVCSLHSFYT</sequence>
<dbReference type="Pfam" id="PF10534">
    <property type="entry name" value="CRIC_ras_sig"/>
    <property type="match status" value="1"/>
</dbReference>
<keyword evidence="4" id="KW-1185">Reference proteome</keyword>
<dbReference type="EMBL" id="JAUCMX010000019">
    <property type="protein sequence ID" value="KAK3516340.1"/>
    <property type="molecule type" value="Genomic_DNA"/>
</dbReference>
<dbReference type="PANTHER" id="PTHR12844:SF17">
    <property type="entry name" value="CONNECTOR ENHANCER OF KINASE SUPPRESSOR OF RAS 3"/>
    <property type="match status" value="1"/>
</dbReference>
<evidence type="ECO:0000313" key="4">
    <source>
        <dbReference type="Proteomes" id="UP001274896"/>
    </source>
</evidence>
<gene>
    <name evidence="3" type="ORF">QTP70_009393</name>
</gene>
<dbReference type="InterPro" id="IPR017874">
    <property type="entry name" value="CRIC_domain"/>
</dbReference>
<name>A0AAE0Q9M8_9TELE</name>
<feature type="region of interest" description="Disordered" evidence="1">
    <location>
        <begin position="99"/>
        <end position="120"/>
    </location>
</feature>
<proteinExistence type="predicted"/>